<dbReference type="InterPro" id="IPR012340">
    <property type="entry name" value="NA-bd_OB-fold"/>
</dbReference>
<name>A0ABT9UZW6_9BACL</name>
<evidence type="ECO:0000313" key="1">
    <source>
        <dbReference type="EMBL" id="MDQ0154243.1"/>
    </source>
</evidence>
<dbReference type="EMBL" id="JAUSTU010000002">
    <property type="protein sequence ID" value="MDQ0154243.1"/>
    <property type="molecule type" value="Genomic_DNA"/>
</dbReference>
<sequence length="128" mass="14448">MDKKILFILILPFVLLVSGCSDESSNNNFHENSPPTKGFVVKKMEPNKILFIQNISQEEISTSSLEELFEKASVFLEEGDTNGYVVNLKPEVYQTLEVGQKINIWFADEQQDSLPPIVGTKKVEIVND</sequence>
<dbReference type="Pfam" id="PF11518">
    <property type="entry name" value="DUF3221"/>
    <property type="match status" value="1"/>
</dbReference>
<evidence type="ECO:0000313" key="2">
    <source>
        <dbReference type="Proteomes" id="UP001231362"/>
    </source>
</evidence>
<proteinExistence type="predicted"/>
<organism evidence="1 2">
    <name type="scientific">Anoxybacillus andreesenii</name>
    <dbReference type="NCBI Taxonomy" id="1325932"/>
    <lineage>
        <taxon>Bacteria</taxon>
        <taxon>Bacillati</taxon>
        <taxon>Bacillota</taxon>
        <taxon>Bacilli</taxon>
        <taxon>Bacillales</taxon>
        <taxon>Anoxybacillaceae</taxon>
        <taxon>Anoxybacillus</taxon>
    </lineage>
</organism>
<dbReference type="Proteomes" id="UP001231362">
    <property type="component" value="Unassembled WGS sequence"/>
</dbReference>
<dbReference type="Gene3D" id="2.40.50.140">
    <property type="entry name" value="Nucleic acid-binding proteins"/>
    <property type="match status" value="1"/>
</dbReference>
<accession>A0ABT9UZW6</accession>
<dbReference type="InterPro" id="IPR021598">
    <property type="entry name" value="DUF3221"/>
</dbReference>
<comment type="caution">
    <text evidence="1">The sequence shown here is derived from an EMBL/GenBank/DDBJ whole genome shotgun (WGS) entry which is preliminary data.</text>
</comment>
<dbReference type="PROSITE" id="PS51257">
    <property type="entry name" value="PROKAR_LIPOPROTEIN"/>
    <property type="match status" value="1"/>
</dbReference>
<reference evidence="1 2" key="1">
    <citation type="submission" date="2023-07" db="EMBL/GenBank/DDBJ databases">
        <title>Genomic Encyclopedia of Type Strains, Phase IV (KMG-IV): sequencing the most valuable type-strain genomes for metagenomic binning, comparative biology and taxonomic classification.</title>
        <authorList>
            <person name="Goeker M."/>
        </authorList>
    </citation>
    <scope>NUCLEOTIDE SEQUENCE [LARGE SCALE GENOMIC DNA]</scope>
    <source>
        <strain evidence="1 2">DSM 23948</strain>
    </source>
</reference>
<dbReference type="RefSeq" id="WP_307148856.1">
    <property type="nucleotide sequence ID" value="NZ_JAUSTU010000002.1"/>
</dbReference>
<evidence type="ECO:0008006" key="3">
    <source>
        <dbReference type="Google" id="ProtNLM"/>
    </source>
</evidence>
<keyword evidence="2" id="KW-1185">Reference proteome</keyword>
<gene>
    <name evidence="1" type="ORF">J2S07_000547</name>
</gene>
<protein>
    <recommendedName>
        <fullName evidence="3">DUF3221 domain-containing protein</fullName>
    </recommendedName>
</protein>